<dbReference type="EMBL" id="APHR01000055">
    <property type="protein sequence ID" value="EMR12455.1"/>
    <property type="molecule type" value="Genomic_DNA"/>
</dbReference>
<dbReference type="InterPro" id="IPR002035">
    <property type="entry name" value="VWF_A"/>
</dbReference>
<keyword evidence="1" id="KW-1133">Transmembrane helix</keyword>
<dbReference type="OrthoDB" id="6206554at2"/>
<dbReference type="RefSeq" id="WP_009726993.1">
    <property type="nucleotide sequence ID" value="NZ_APHR01000055.1"/>
</dbReference>
<reference evidence="3 4" key="1">
    <citation type="journal article" date="2013" name="Genome Announc.">
        <title>Draft Genome Sequence of Methylophaga lonarensis MPLT, a Haloalkaliphilic (Non-Methane-Utilizing) Methylotroph.</title>
        <authorList>
            <person name="Shetty S.A."/>
            <person name="Marathe N.P."/>
            <person name="Munot H."/>
            <person name="Antony C.P."/>
            <person name="Dhotre D.P."/>
            <person name="Murrell J.C."/>
            <person name="Shouche Y.S."/>
        </authorList>
    </citation>
    <scope>NUCLEOTIDE SEQUENCE [LARGE SCALE GENOMIC DNA]</scope>
    <source>
        <strain evidence="3 4">MPL</strain>
    </source>
</reference>
<feature type="transmembrane region" description="Helical" evidence="1">
    <location>
        <begin position="49"/>
        <end position="67"/>
    </location>
</feature>
<dbReference type="AlphaFoldDB" id="M7PEY2"/>
<sequence>MSDIVWELPALLWALPLALLPFVYVDVRKSVVWLKLTPVDPLSRILTPLLKLAASLLIALLVMALAGPHIPEQLSQRSGEGAEIIILVDRSRSMDDIFAAAPRNTLSRVPIGTQSKRQVSRDYLIEFIQRRPDDRFGYVFFSNHSTELLSLTYHKDAVMATVDAGALGRGISQTNIVEALLKAADMFEHEIYRGARRVLLISDGGQLLTEQEESFIRQRYQALQLGIIWIYLPAMRGMTLEPSDQDNFLWVDMPERKLHEFFKTLSIPYQAFEAGSLSDFADAIDAIDQQHYETLMVDEVQPRKSLADRFLLFALMLAGLLAAIQAYSWWGAYLPRGHDVDVRKLSGICYCEYLVFDS</sequence>
<dbReference type="SUPFAM" id="SSF53300">
    <property type="entry name" value="vWA-like"/>
    <property type="match status" value="1"/>
</dbReference>
<dbReference type="eggNOG" id="COG2304">
    <property type="taxonomic scope" value="Bacteria"/>
</dbReference>
<keyword evidence="4" id="KW-1185">Reference proteome</keyword>
<proteinExistence type="predicted"/>
<dbReference type="InterPro" id="IPR036465">
    <property type="entry name" value="vWFA_dom_sf"/>
</dbReference>
<evidence type="ECO:0000313" key="3">
    <source>
        <dbReference type="EMBL" id="EMR12455.1"/>
    </source>
</evidence>
<feature type="transmembrane region" description="Helical" evidence="1">
    <location>
        <begin position="310"/>
        <end position="330"/>
    </location>
</feature>
<comment type="caution">
    <text evidence="3">The sequence shown here is derived from an EMBL/GenBank/DDBJ whole genome shotgun (WGS) entry which is preliminary data.</text>
</comment>
<dbReference type="Pfam" id="PF13519">
    <property type="entry name" value="VWA_2"/>
    <property type="match status" value="1"/>
</dbReference>
<feature type="domain" description="VWFA" evidence="2">
    <location>
        <begin position="83"/>
        <end position="265"/>
    </location>
</feature>
<evidence type="ECO:0000313" key="4">
    <source>
        <dbReference type="Proteomes" id="UP000012019"/>
    </source>
</evidence>
<dbReference type="CDD" id="cd00198">
    <property type="entry name" value="vWFA"/>
    <property type="match status" value="1"/>
</dbReference>
<dbReference type="Gene3D" id="3.40.50.410">
    <property type="entry name" value="von Willebrand factor, type A domain"/>
    <property type="match status" value="1"/>
</dbReference>
<name>M7PEY2_9GAMM</name>
<protein>
    <submittedName>
        <fullName evidence="3">MxaC</fullName>
    </submittedName>
</protein>
<gene>
    <name evidence="3" type="ORF">MPL1_10117</name>
</gene>
<keyword evidence="1" id="KW-0472">Membrane</keyword>
<accession>M7PEY2</accession>
<keyword evidence="1" id="KW-0812">Transmembrane</keyword>
<organism evidence="3 4">
    <name type="scientific">Methylophaga lonarensis MPL</name>
    <dbReference type="NCBI Taxonomy" id="1286106"/>
    <lineage>
        <taxon>Bacteria</taxon>
        <taxon>Pseudomonadati</taxon>
        <taxon>Pseudomonadota</taxon>
        <taxon>Gammaproteobacteria</taxon>
        <taxon>Thiotrichales</taxon>
        <taxon>Piscirickettsiaceae</taxon>
        <taxon>Methylophaga</taxon>
    </lineage>
</organism>
<evidence type="ECO:0000259" key="2">
    <source>
        <dbReference type="PROSITE" id="PS50234"/>
    </source>
</evidence>
<dbReference type="SMART" id="SM00327">
    <property type="entry name" value="VWA"/>
    <property type="match status" value="1"/>
</dbReference>
<dbReference type="Proteomes" id="UP000012019">
    <property type="component" value="Unassembled WGS sequence"/>
</dbReference>
<dbReference type="STRING" id="1286106.MPL1_10117"/>
<dbReference type="PATRIC" id="fig|1286106.3.peg.2023"/>
<dbReference type="PROSITE" id="PS50234">
    <property type="entry name" value="VWFA"/>
    <property type="match status" value="1"/>
</dbReference>
<evidence type="ECO:0000256" key="1">
    <source>
        <dbReference type="SAM" id="Phobius"/>
    </source>
</evidence>